<keyword evidence="4" id="KW-0472">Membrane</keyword>
<evidence type="ECO:0000256" key="4">
    <source>
        <dbReference type="SAM" id="Phobius"/>
    </source>
</evidence>
<feature type="transmembrane region" description="Helical" evidence="4">
    <location>
        <begin position="117"/>
        <end position="136"/>
    </location>
</feature>
<dbReference type="GO" id="GO:0003700">
    <property type="term" value="F:DNA-binding transcription factor activity"/>
    <property type="evidence" value="ECO:0007669"/>
    <property type="project" value="InterPro"/>
</dbReference>
<reference evidence="6" key="1">
    <citation type="submission" date="2022-10" db="EMBL/GenBank/DDBJ databases">
        <authorList>
            <person name="Kim H.S."/>
            <person name="Kim J.-S."/>
            <person name="Suh M.K."/>
            <person name="Eom M.K."/>
            <person name="Lee J.-S."/>
        </authorList>
    </citation>
    <scope>NUCLEOTIDE SEQUENCE</scope>
    <source>
        <strain evidence="6">LIP-5</strain>
    </source>
</reference>
<dbReference type="InterPro" id="IPR018062">
    <property type="entry name" value="HTH_AraC-typ_CS"/>
</dbReference>
<dbReference type="SMART" id="SM00342">
    <property type="entry name" value="HTH_ARAC"/>
    <property type="match status" value="1"/>
</dbReference>
<keyword evidence="4" id="KW-1133">Transmembrane helix</keyword>
<dbReference type="PANTHER" id="PTHR43280:SF2">
    <property type="entry name" value="HTH-TYPE TRANSCRIPTIONAL REGULATOR EXSA"/>
    <property type="match status" value="1"/>
</dbReference>
<organism evidence="6 7">
    <name type="scientific">Haoranjiania flava</name>
    <dbReference type="NCBI Taxonomy" id="1856322"/>
    <lineage>
        <taxon>Bacteria</taxon>
        <taxon>Pseudomonadati</taxon>
        <taxon>Bacteroidota</taxon>
        <taxon>Chitinophagia</taxon>
        <taxon>Chitinophagales</taxon>
        <taxon>Chitinophagaceae</taxon>
        <taxon>Haoranjiania</taxon>
    </lineage>
</organism>
<evidence type="ECO:0000313" key="7">
    <source>
        <dbReference type="Proteomes" id="UP001209317"/>
    </source>
</evidence>
<dbReference type="PROSITE" id="PS01124">
    <property type="entry name" value="HTH_ARAC_FAMILY_2"/>
    <property type="match status" value="1"/>
</dbReference>
<evidence type="ECO:0000313" key="6">
    <source>
        <dbReference type="EMBL" id="MCU7694808.1"/>
    </source>
</evidence>
<keyword evidence="7" id="KW-1185">Reference proteome</keyword>
<feature type="transmembrane region" description="Helical" evidence="4">
    <location>
        <begin position="45"/>
        <end position="67"/>
    </location>
</feature>
<evidence type="ECO:0000256" key="2">
    <source>
        <dbReference type="ARBA" id="ARBA00023125"/>
    </source>
</evidence>
<name>A0AAE3IPQ2_9BACT</name>
<keyword evidence="3" id="KW-0804">Transcription</keyword>
<keyword evidence="1" id="KW-0805">Transcription regulation</keyword>
<feature type="domain" description="HTH araC/xylS-type" evidence="5">
    <location>
        <begin position="162"/>
        <end position="269"/>
    </location>
</feature>
<gene>
    <name evidence="6" type="ORF">OD355_09805</name>
</gene>
<evidence type="ECO:0000259" key="5">
    <source>
        <dbReference type="PROSITE" id="PS01124"/>
    </source>
</evidence>
<evidence type="ECO:0000256" key="3">
    <source>
        <dbReference type="ARBA" id="ARBA00023163"/>
    </source>
</evidence>
<sequence>MLHLRLQNKPVSIAAKWYLFIPFVVFMLLKLYLFVIAPGEMSMELWIKLFAVVYGLYALIIVLAVFLDSQHYENNAAAAKRKLLVKQLSLLMFMGVIVITALLYFDGSNESRVPVYRLPPTAIMFAFLISCILLKIDYIYHEKKQQSEMANEYMPPSLLRLERIQVQLCKMLEEDQCFLKHNCNKEFIAAKCLVPKEDISYFFDHYIEKDFKMFIAEYRIAYAIAMMKEKGKMLTLEAIAHECGFKSLKTFNKYFQKIKGQLPSEFMKPE</sequence>
<protein>
    <submittedName>
        <fullName evidence="6">Helix-turn-helix domain-containing protein</fullName>
    </submittedName>
</protein>
<feature type="transmembrane region" description="Helical" evidence="4">
    <location>
        <begin position="20"/>
        <end position="39"/>
    </location>
</feature>
<dbReference type="GO" id="GO:0043565">
    <property type="term" value="F:sequence-specific DNA binding"/>
    <property type="evidence" value="ECO:0007669"/>
    <property type="project" value="InterPro"/>
</dbReference>
<feature type="transmembrane region" description="Helical" evidence="4">
    <location>
        <begin position="88"/>
        <end position="105"/>
    </location>
</feature>
<accession>A0AAE3IPQ2</accession>
<dbReference type="InterPro" id="IPR018060">
    <property type="entry name" value="HTH_AraC"/>
</dbReference>
<dbReference type="Proteomes" id="UP001209317">
    <property type="component" value="Unassembled WGS sequence"/>
</dbReference>
<comment type="caution">
    <text evidence="6">The sequence shown here is derived from an EMBL/GenBank/DDBJ whole genome shotgun (WGS) entry which is preliminary data.</text>
</comment>
<dbReference type="Gene3D" id="1.10.10.60">
    <property type="entry name" value="Homeodomain-like"/>
    <property type="match status" value="1"/>
</dbReference>
<dbReference type="PANTHER" id="PTHR43280">
    <property type="entry name" value="ARAC-FAMILY TRANSCRIPTIONAL REGULATOR"/>
    <property type="match status" value="1"/>
</dbReference>
<dbReference type="SUPFAM" id="SSF46689">
    <property type="entry name" value="Homeodomain-like"/>
    <property type="match status" value="1"/>
</dbReference>
<dbReference type="PROSITE" id="PS00041">
    <property type="entry name" value="HTH_ARAC_FAMILY_1"/>
    <property type="match status" value="1"/>
</dbReference>
<dbReference type="Pfam" id="PF12833">
    <property type="entry name" value="HTH_18"/>
    <property type="match status" value="1"/>
</dbReference>
<dbReference type="EMBL" id="JAOTPL010000014">
    <property type="protein sequence ID" value="MCU7694808.1"/>
    <property type="molecule type" value="Genomic_DNA"/>
</dbReference>
<dbReference type="AlphaFoldDB" id="A0AAE3IPQ2"/>
<evidence type="ECO:0000256" key="1">
    <source>
        <dbReference type="ARBA" id="ARBA00023015"/>
    </source>
</evidence>
<keyword evidence="2" id="KW-0238">DNA-binding</keyword>
<dbReference type="RefSeq" id="WP_263038294.1">
    <property type="nucleotide sequence ID" value="NZ_JAOTPL010000014.1"/>
</dbReference>
<dbReference type="InterPro" id="IPR009057">
    <property type="entry name" value="Homeodomain-like_sf"/>
</dbReference>
<keyword evidence="4" id="KW-0812">Transmembrane</keyword>
<proteinExistence type="predicted"/>